<dbReference type="InterPro" id="IPR038095">
    <property type="entry name" value="Costars_sf"/>
</dbReference>
<sequence length="235" mass="26322">MNRILAQKAARKGSLMDSVNKFNAMAEQTDASLKKNPYSDTYSIQQFDKEATDYGRPPTGSQTEARGIKASVHVCNEVLYLCEIISQNASGEEPHKYIEFGKLFYIYSFISDKLVGMLLRARKYGLVDFEGEMLYQRQDDKKLITMQMSLAEIRECLKPSGDPRNCIQIVRKNQTSTDSTPGQPKSNAKPAQAENAEKKPAPKKSANSNLSNNPHMKKDANEPKAPPPSFCSQYI</sequence>
<protein>
    <recommendedName>
        <fullName evidence="2">Costars domain-containing protein</fullName>
    </recommendedName>
</protein>
<dbReference type="SMART" id="SM01283">
    <property type="entry name" value="Costars"/>
    <property type="match status" value="1"/>
</dbReference>
<dbReference type="AlphaFoldDB" id="A0A2A2J3N1"/>
<evidence type="ECO:0000313" key="3">
    <source>
        <dbReference type="EMBL" id="PAV56410.1"/>
    </source>
</evidence>
<accession>A0A2A2J3N1</accession>
<gene>
    <name evidence="3" type="ORF">WR25_15510</name>
</gene>
<dbReference type="InterPro" id="IPR027817">
    <property type="entry name" value="Costars_dom"/>
</dbReference>
<dbReference type="GO" id="GO:0003779">
    <property type="term" value="F:actin binding"/>
    <property type="evidence" value="ECO:0007669"/>
    <property type="project" value="InterPro"/>
</dbReference>
<reference evidence="3 4" key="1">
    <citation type="journal article" date="2017" name="Curr. Biol.">
        <title>Genome architecture and evolution of a unichromosomal asexual nematode.</title>
        <authorList>
            <person name="Fradin H."/>
            <person name="Zegar C."/>
            <person name="Gutwein M."/>
            <person name="Lucas J."/>
            <person name="Kovtun M."/>
            <person name="Corcoran D."/>
            <person name="Baugh L.R."/>
            <person name="Kiontke K."/>
            <person name="Gunsalus K."/>
            <person name="Fitch D.H."/>
            <person name="Piano F."/>
        </authorList>
    </citation>
    <scope>NUCLEOTIDE SEQUENCE [LARGE SCALE GENOMIC DNA]</scope>
    <source>
        <strain evidence="3">PF1309</strain>
    </source>
</reference>
<dbReference type="GO" id="GO:0035025">
    <property type="term" value="P:positive regulation of Rho protein signal transduction"/>
    <property type="evidence" value="ECO:0007669"/>
    <property type="project" value="InterPro"/>
</dbReference>
<feature type="region of interest" description="Disordered" evidence="1">
    <location>
        <begin position="172"/>
        <end position="235"/>
    </location>
</feature>
<dbReference type="Pfam" id="PF14705">
    <property type="entry name" value="Costars"/>
    <property type="match status" value="1"/>
</dbReference>
<dbReference type="OrthoDB" id="9871914at2759"/>
<dbReference type="Gene3D" id="1.10.10.1540">
    <property type="entry name" value="Costar domain"/>
    <property type="match status" value="1"/>
</dbReference>
<proteinExistence type="predicted"/>
<dbReference type="EMBL" id="LIAE01010705">
    <property type="protein sequence ID" value="PAV56410.1"/>
    <property type="molecule type" value="Genomic_DNA"/>
</dbReference>
<name>A0A2A2J3N1_9BILA</name>
<keyword evidence="4" id="KW-1185">Reference proteome</keyword>
<feature type="compositionally biased region" description="Polar residues" evidence="1">
    <location>
        <begin position="172"/>
        <end position="186"/>
    </location>
</feature>
<evidence type="ECO:0000259" key="2">
    <source>
        <dbReference type="SMART" id="SM01283"/>
    </source>
</evidence>
<evidence type="ECO:0000256" key="1">
    <source>
        <dbReference type="SAM" id="MobiDB-lite"/>
    </source>
</evidence>
<dbReference type="Proteomes" id="UP000218231">
    <property type="component" value="Unassembled WGS sequence"/>
</dbReference>
<dbReference type="GO" id="GO:0030017">
    <property type="term" value="C:sarcomere"/>
    <property type="evidence" value="ECO:0007669"/>
    <property type="project" value="TreeGrafter"/>
</dbReference>
<evidence type="ECO:0000313" key="4">
    <source>
        <dbReference type="Proteomes" id="UP000218231"/>
    </source>
</evidence>
<feature type="domain" description="Costars" evidence="2">
    <location>
        <begin position="72"/>
        <end position="147"/>
    </location>
</feature>
<dbReference type="GO" id="GO:0045944">
    <property type="term" value="P:positive regulation of transcription by RNA polymerase II"/>
    <property type="evidence" value="ECO:0007669"/>
    <property type="project" value="TreeGrafter"/>
</dbReference>
<dbReference type="STRING" id="2018661.A0A2A2J3N1"/>
<dbReference type="PANTHER" id="PTHR22739">
    <property type="entry name" value="STRIATED MUSCLE ACTIVATOR OF RHO-DEPENDENT SIGNALING-RELATED"/>
    <property type="match status" value="1"/>
</dbReference>
<dbReference type="InterPro" id="IPR026111">
    <property type="entry name" value="Abra"/>
</dbReference>
<comment type="caution">
    <text evidence="3">The sequence shown here is derived from an EMBL/GenBank/DDBJ whole genome shotgun (WGS) entry which is preliminary data.</text>
</comment>
<organism evidence="3 4">
    <name type="scientific">Diploscapter pachys</name>
    <dbReference type="NCBI Taxonomy" id="2018661"/>
    <lineage>
        <taxon>Eukaryota</taxon>
        <taxon>Metazoa</taxon>
        <taxon>Ecdysozoa</taxon>
        <taxon>Nematoda</taxon>
        <taxon>Chromadorea</taxon>
        <taxon>Rhabditida</taxon>
        <taxon>Rhabditina</taxon>
        <taxon>Rhabditomorpha</taxon>
        <taxon>Rhabditoidea</taxon>
        <taxon>Rhabditidae</taxon>
        <taxon>Diploscapter</taxon>
    </lineage>
</organism>
<dbReference type="PANTHER" id="PTHR22739:SF7">
    <property type="entry name" value="EG:152A3.3 PROTEIN-RELATED"/>
    <property type="match status" value="1"/>
</dbReference>